<name>A0A218MMJ5_9VIRU</name>
<organism evidence="1">
    <name type="scientific">uncultured virus</name>
    <dbReference type="NCBI Taxonomy" id="340016"/>
    <lineage>
        <taxon>Viruses</taxon>
        <taxon>environmental samples</taxon>
    </lineage>
</organism>
<evidence type="ECO:0008006" key="2">
    <source>
        <dbReference type="Google" id="ProtNLM"/>
    </source>
</evidence>
<dbReference type="EMBL" id="KY052839">
    <property type="protein sequence ID" value="ASF00503.1"/>
    <property type="molecule type" value="Genomic_DNA"/>
</dbReference>
<reference evidence="1" key="1">
    <citation type="submission" date="2016-10" db="EMBL/GenBank/DDBJ databases">
        <authorList>
            <person name="Varghese N."/>
        </authorList>
    </citation>
    <scope>NUCLEOTIDE SEQUENCE</scope>
</reference>
<accession>A0A218MMJ5</accession>
<proteinExistence type="predicted"/>
<reference evidence="1" key="2">
    <citation type="journal article" date="2017" name="Nat. Commun.">
        <title>Single-virus genomics reveals hidden cosmopolitan and abundant viruses.</title>
        <authorList>
            <person name="Martinez-Hernandez F."/>
            <person name="Fornas O."/>
            <person name="Lluesma Gomez M."/>
            <person name="Bolduc B."/>
            <person name="de la Cruz Pena M.J."/>
            <person name="Martinez J.M."/>
            <person name="Anton J."/>
            <person name="Gasol J.M."/>
            <person name="Rosselli R."/>
            <person name="Rodriguez-Valera F."/>
            <person name="Sullivan M.B."/>
            <person name="Acinas S.G."/>
            <person name="Martinez-Garcia M."/>
        </authorList>
    </citation>
    <scope>NUCLEOTIDE SEQUENCE</scope>
</reference>
<protein>
    <recommendedName>
        <fullName evidence="2">Internal virion protein</fullName>
    </recommendedName>
</protein>
<sequence length="300" mass="31125">MSMGVIAVGAAVVGSAVSIYGAEKNRQAADDMATEAKIERDAQNALLDKEKAKYEAMEFRNPFERMENKYANLENPYEDLTVNQQQAQFQAQQGAQQRANIMQNLRGAAGGSGIAGLAQALAGQGQLATQQISASIGQQESRNQALRARGAAANIQAEAAGAAQVQQLERQGDQFVQQQEISRQSTLLGMQMGQAAGAETAYAGAQANQMAADKAMYDAIGGGISSIGGAAMAAYKPPTGGTTGGDMLGSGELGNLSFGEQLGGGSGAGFGGPSVIDKSSSLFQPLSKFSPIMKKYKKNK</sequence>
<evidence type="ECO:0000313" key="1">
    <source>
        <dbReference type="EMBL" id="ASF00503.1"/>
    </source>
</evidence>